<evidence type="ECO:0000313" key="7">
    <source>
        <dbReference type="EMBL" id="SCU91381.1"/>
    </source>
</evidence>
<accession>A0A1G4JLJ9</accession>
<dbReference type="InterPro" id="IPR044611">
    <property type="entry name" value="E3A/B/C-like"/>
</dbReference>
<evidence type="ECO:0000256" key="3">
    <source>
        <dbReference type="ARBA" id="ARBA00022679"/>
    </source>
</evidence>
<dbReference type="Proteomes" id="UP000191144">
    <property type="component" value="Chromosome E"/>
</dbReference>
<dbReference type="OrthoDB" id="8068875at2759"/>
<dbReference type="EC" id="2.3.2.26" evidence="2"/>
<proteinExistence type="predicted"/>
<evidence type="ECO:0000313" key="8">
    <source>
        <dbReference type="Proteomes" id="UP000191144"/>
    </source>
</evidence>
<gene>
    <name evidence="7" type="ORF">LAME_0E12288G</name>
</gene>
<dbReference type="PANTHER" id="PTHR45700">
    <property type="entry name" value="UBIQUITIN-PROTEIN LIGASE E3C"/>
    <property type="match status" value="1"/>
</dbReference>
<feature type="active site" description="Glycyl thioester intermediate" evidence="5">
    <location>
        <position position="813"/>
    </location>
</feature>
<dbReference type="EMBL" id="LT598481">
    <property type="protein sequence ID" value="SCU91381.1"/>
    <property type="molecule type" value="Genomic_DNA"/>
</dbReference>
<dbReference type="SUPFAM" id="SSF56204">
    <property type="entry name" value="Hect, E3 ligase catalytic domain"/>
    <property type="match status" value="1"/>
</dbReference>
<dbReference type="AlphaFoldDB" id="A0A1G4JLJ9"/>
<evidence type="ECO:0000256" key="5">
    <source>
        <dbReference type="PROSITE-ProRule" id="PRU00104"/>
    </source>
</evidence>
<reference evidence="8" key="1">
    <citation type="submission" date="2016-03" db="EMBL/GenBank/DDBJ databases">
        <authorList>
            <person name="Devillers Hugo."/>
        </authorList>
    </citation>
    <scope>NUCLEOTIDE SEQUENCE [LARGE SCALE GENOMIC DNA]</scope>
</reference>
<dbReference type="Pfam" id="PF00632">
    <property type="entry name" value="HECT"/>
    <property type="match status" value="1"/>
</dbReference>
<dbReference type="Gene3D" id="3.90.1750.10">
    <property type="entry name" value="Hect, E3 ligase catalytic domains"/>
    <property type="match status" value="1"/>
</dbReference>
<dbReference type="CDD" id="cd00078">
    <property type="entry name" value="HECTc"/>
    <property type="match status" value="1"/>
</dbReference>
<dbReference type="PROSITE" id="PS50237">
    <property type="entry name" value="HECT"/>
    <property type="match status" value="1"/>
</dbReference>
<evidence type="ECO:0000256" key="2">
    <source>
        <dbReference type="ARBA" id="ARBA00012485"/>
    </source>
</evidence>
<dbReference type="InterPro" id="IPR000569">
    <property type="entry name" value="HECT_dom"/>
</dbReference>
<comment type="catalytic activity">
    <reaction evidence="1">
        <text>S-ubiquitinyl-[E2 ubiquitin-conjugating enzyme]-L-cysteine + [acceptor protein]-L-lysine = [E2 ubiquitin-conjugating enzyme]-L-cysteine + N(6)-ubiquitinyl-[acceptor protein]-L-lysine.</text>
        <dbReference type="EC" id="2.3.2.26"/>
    </reaction>
</comment>
<dbReference type="PANTHER" id="PTHR45700:SF8">
    <property type="entry name" value="HECT-TYPE E3 UBIQUITIN TRANSFERASE"/>
    <property type="match status" value="1"/>
</dbReference>
<organism evidence="7 8">
    <name type="scientific">Lachancea meyersii CBS 8951</name>
    <dbReference type="NCBI Taxonomy" id="1266667"/>
    <lineage>
        <taxon>Eukaryota</taxon>
        <taxon>Fungi</taxon>
        <taxon>Dikarya</taxon>
        <taxon>Ascomycota</taxon>
        <taxon>Saccharomycotina</taxon>
        <taxon>Saccharomycetes</taxon>
        <taxon>Saccharomycetales</taxon>
        <taxon>Saccharomycetaceae</taxon>
        <taxon>Lachancea</taxon>
    </lineage>
</organism>
<protein>
    <recommendedName>
        <fullName evidence="2">HECT-type E3 ubiquitin transferase</fullName>
        <ecNumber evidence="2">2.3.2.26</ecNumber>
    </recommendedName>
</protein>
<name>A0A1G4JLJ9_9SACH</name>
<dbReference type="Gene3D" id="3.30.2410.10">
    <property type="entry name" value="Hect, E3 ligase catalytic domain"/>
    <property type="match status" value="1"/>
</dbReference>
<keyword evidence="3" id="KW-0808">Transferase</keyword>
<dbReference type="InterPro" id="IPR035983">
    <property type="entry name" value="Hect_E3_ubiquitin_ligase"/>
</dbReference>
<dbReference type="FunFam" id="3.30.2410.10:FF:000003">
    <property type="entry name" value="probable E3 ubiquitin-protein ligase HERC4 isoform X1"/>
    <property type="match status" value="1"/>
</dbReference>
<dbReference type="GO" id="GO:0061630">
    <property type="term" value="F:ubiquitin protein ligase activity"/>
    <property type="evidence" value="ECO:0007669"/>
    <property type="project" value="UniProtKB-EC"/>
</dbReference>
<evidence type="ECO:0000259" key="6">
    <source>
        <dbReference type="PROSITE" id="PS50237"/>
    </source>
</evidence>
<keyword evidence="8" id="KW-1185">Reference proteome</keyword>
<dbReference type="SMART" id="SM00119">
    <property type="entry name" value="HECTc"/>
    <property type="match status" value="1"/>
</dbReference>
<dbReference type="GO" id="GO:0000209">
    <property type="term" value="P:protein polyubiquitination"/>
    <property type="evidence" value="ECO:0007669"/>
    <property type="project" value="InterPro"/>
</dbReference>
<evidence type="ECO:0000256" key="4">
    <source>
        <dbReference type="ARBA" id="ARBA00022786"/>
    </source>
</evidence>
<keyword evidence="4 5" id="KW-0833">Ubl conjugation pathway</keyword>
<evidence type="ECO:0000256" key="1">
    <source>
        <dbReference type="ARBA" id="ARBA00000885"/>
    </source>
</evidence>
<dbReference type="Gene3D" id="3.30.2160.10">
    <property type="entry name" value="Hect, E3 ligase catalytic domain"/>
    <property type="match status" value="1"/>
</dbReference>
<feature type="domain" description="HECT" evidence="6">
    <location>
        <begin position="507"/>
        <end position="845"/>
    </location>
</feature>
<sequence>MVNLAVFKRKHKSHHSDVEVTFASHSKGSRDNLPTGNSKSPVVSTTCCCCGAALKHPQIEHKLKCMRCHCTLELTSNVEVRTSHISVCRFQQFEDVVVGCKMELEQKGKTLGSDFAKCHLHEIFRPLEIFLERLFSSVSSLNHFCTASNSELGQYDYKNMSSFYATILSLPTKKPFYKLLICSNERLKKPRANFYNDSSVSNFDQLLWVLMILENPLLRQSLKYNENCKPLAPHIRAIQYEVLKRSIGYLASVNEATGKDVIKYLQGLSSRRFDVLVDLLNLYITFHFSRILRKRAKMEACFGSPDLDEFCSDSKLNPRKLDNDFEILPRMVGKFLTSNGRPDLDLPVNFKFNVTEYGNDWHIRTAARLQYFHFVASQRKHKCATSRFYNMLSDYLDYKKDYEQWKIKLKGNAPESLKSFVETLDGLTFSPGKNPETQFTMCQFPFLMTMGVKISIMEYEIRKAMEHNAEQAFLKALDKKKVVDVYLRICIRRDHVAEDSLRCIEAHRSDLGKSLRVEFINEPGIDAGGLRKEWFSLLTKEIFNPDNGLFIVIDESRFSWFNMAYDGLGGSPQNSSKLYYLFGIVLGLAIYNGTILDVCFPRALYKKLCGEPLGSGDYLELYPETGRNIMKMVEYKEKDFEDIFCLNFEVNYPDAWGHKIHRRELCSDGAKRQVTRDNCSEYARLWMDFHLNKAIGNSFEVFMRGFQRVVRGDAFRLFNSKEVELLLCGSRDKDIDVSTLKSVSKYGNGFTSQSTVVKWFWEIFDELNTEEKRKLLEFVTGSDRIPATGISTIPFKVSRLGDDCDRLPIAHTCFNELCIYEYGDGAKLKKKLMVAIYESEGYGFR</sequence>